<proteinExistence type="predicted"/>
<evidence type="ECO:0000313" key="2">
    <source>
        <dbReference type="Proteomes" id="UP000748531"/>
    </source>
</evidence>
<name>A0A8J4WEN4_9TREM</name>
<dbReference type="EMBL" id="LUCH01006360">
    <property type="protein sequence ID" value="KAF5397374.1"/>
    <property type="molecule type" value="Genomic_DNA"/>
</dbReference>
<comment type="caution">
    <text evidence="1">The sequence shown here is derived from an EMBL/GenBank/DDBJ whole genome shotgun (WGS) entry which is preliminary data.</text>
</comment>
<accession>A0A8J4WEN4</accession>
<keyword evidence="2" id="KW-1185">Reference proteome</keyword>
<evidence type="ECO:0000313" key="1">
    <source>
        <dbReference type="EMBL" id="KAF5397374.1"/>
    </source>
</evidence>
<dbReference type="AlphaFoldDB" id="A0A8J4WEN4"/>
<protein>
    <submittedName>
        <fullName evidence="1">Uncharacterized protein</fullName>
    </submittedName>
</protein>
<reference evidence="1" key="1">
    <citation type="submission" date="2019-05" db="EMBL/GenBank/DDBJ databases">
        <title>Annotation for the trematode Paragonimus heterotremus.</title>
        <authorList>
            <person name="Choi Y.-J."/>
        </authorList>
    </citation>
    <scope>NUCLEOTIDE SEQUENCE</scope>
    <source>
        <strain evidence="1">LC</strain>
    </source>
</reference>
<gene>
    <name evidence="1" type="ORF">PHET_09613</name>
</gene>
<organism evidence="1 2">
    <name type="scientific">Paragonimus heterotremus</name>
    <dbReference type="NCBI Taxonomy" id="100268"/>
    <lineage>
        <taxon>Eukaryota</taxon>
        <taxon>Metazoa</taxon>
        <taxon>Spiralia</taxon>
        <taxon>Lophotrochozoa</taxon>
        <taxon>Platyhelminthes</taxon>
        <taxon>Trematoda</taxon>
        <taxon>Digenea</taxon>
        <taxon>Plagiorchiida</taxon>
        <taxon>Troglotremata</taxon>
        <taxon>Troglotrematidae</taxon>
        <taxon>Paragonimus</taxon>
    </lineage>
</organism>
<sequence length="102" mass="11291">MVSTGKPINIGLLWRQDMGLTLLVDGFQFTNVNDGGVTVNNEKLAQLCSALGHLNYGIGFKRLTPHLTGRVYSCTRGQINPIWEMADYAIVKVAYFSRLLTS</sequence>
<dbReference type="Proteomes" id="UP000748531">
    <property type="component" value="Unassembled WGS sequence"/>
</dbReference>